<keyword evidence="1" id="KW-1133">Transmembrane helix</keyword>
<dbReference type="Proteomes" id="UP000608420">
    <property type="component" value="Unassembled WGS sequence"/>
</dbReference>
<reference evidence="3" key="1">
    <citation type="journal article" date="2019" name="Int. J. Syst. Evol. Microbiol.">
        <title>The Global Catalogue of Microorganisms (GCM) 10K type strain sequencing project: providing services to taxonomists for standard genome sequencing and annotation.</title>
        <authorList>
            <consortium name="The Broad Institute Genomics Platform"/>
            <consortium name="The Broad Institute Genome Sequencing Center for Infectious Disease"/>
            <person name="Wu L."/>
            <person name="Ma J."/>
        </authorList>
    </citation>
    <scope>NUCLEOTIDE SEQUENCE [LARGE SCALE GENOMIC DNA]</scope>
    <source>
        <strain evidence="3">CGMCC 1.15420</strain>
    </source>
</reference>
<name>A0ABQ1WAH8_9BACL</name>
<organism evidence="2 3">
    <name type="scientific">Paenibacillus aceti</name>
    <dbReference type="NCBI Taxonomy" id="1820010"/>
    <lineage>
        <taxon>Bacteria</taxon>
        <taxon>Bacillati</taxon>
        <taxon>Bacillota</taxon>
        <taxon>Bacilli</taxon>
        <taxon>Bacillales</taxon>
        <taxon>Paenibacillaceae</taxon>
        <taxon>Paenibacillus</taxon>
    </lineage>
</organism>
<gene>
    <name evidence="2" type="ORF">GCM10010913_46940</name>
</gene>
<feature type="transmembrane region" description="Helical" evidence="1">
    <location>
        <begin position="43"/>
        <end position="61"/>
    </location>
</feature>
<dbReference type="EMBL" id="BMIW01000056">
    <property type="protein sequence ID" value="GGG19460.1"/>
    <property type="molecule type" value="Genomic_DNA"/>
</dbReference>
<keyword evidence="3" id="KW-1185">Reference proteome</keyword>
<protein>
    <submittedName>
        <fullName evidence="2">Uncharacterized protein</fullName>
    </submittedName>
</protein>
<evidence type="ECO:0000313" key="2">
    <source>
        <dbReference type="EMBL" id="GGG19460.1"/>
    </source>
</evidence>
<accession>A0ABQ1WAH8</accession>
<evidence type="ECO:0000256" key="1">
    <source>
        <dbReference type="SAM" id="Phobius"/>
    </source>
</evidence>
<keyword evidence="1" id="KW-0812">Transmembrane</keyword>
<evidence type="ECO:0000313" key="3">
    <source>
        <dbReference type="Proteomes" id="UP000608420"/>
    </source>
</evidence>
<keyword evidence="1" id="KW-0472">Membrane</keyword>
<comment type="caution">
    <text evidence="2">The sequence shown here is derived from an EMBL/GenBank/DDBJ whole genome shotgun (WGS) entry which is preliminary data.</text>
</comment>
<proteinExistence type="predicted"/>
<sequence>MNYPDSPQLFMGNAVFYNKDLFQEYRGLKKRNEKKSCNSFVNVINYFLSLLQVIVEAAAMMSKKVVDMHRTI</sequence>